<comment type="similarity">
    <text evidence="8">Belongs to the protein kinase superfamily. Ser/Thr protein kinase family. GCN2 subfamily.</text>
</comment>
<dbReference type="PROSITE" id="PS00108">
    <property type="entry name" value="PROTEIN_KINASE_ST"/>
    <property type="match status" value="1"/>
</dbReference>
<dbReference type="PROSITE" id="PS00107">
    <property type="entry name" value="PROTEIN_KINASE_ATP"/>
    <property type="match status" value="1"/>
</dbReference>
<dbReference type="AlphaFoldDB" id="A0A6B2L3H1"/>
<dbReference type="InterPro" id="IPR000719">
    <property type="entry name" value="Prot_kinase_dom"/>
</dbReference>
<dbReference type="InterPro" id="IPR050339">
    <property type="entry name" value="CC_SR_Kinase"/>
</dbReference>
<evidence type="ECO:0000256" key="13">
    <source>
        <dbReference type="SAM" id="MobiDB-lite"/>
    </source>
</evidence>
<name>A0A6B2L3H1_9EUKA</name>
<dbReference type="PANTHER" id="PTHR11042:SF160">
    <property type="entry name" value="EUKARYOTIC TRANSLATION INITIATION FACTOR 2-ALPHA KINASE 1"/>
    <property type="match status" value="1"/>
</dbReference>
<dbReference type="SUPFAM" id="SSF56112">
    <property type="entry name" value="Protein kinase-like (PK-like)"/>
    <property type="match status" value="1"/>
</dbReference>
<evidence type="ECO:0000256" key="2">
    <source>
        <dbReference type="ARBA" id="ARBA00022527"/>
    </source>
</evidence>
<evidence type="ECO:0000256" key="8">
    <source>
        <dbReference type="ARBA" id="ARBA00037982"/>
    </source>
</evidence>
<feature type="binding site" evidence="11">
    <location>
        <position position="67"/>
    </location>
    <ligand>
        <name>ATP</name>
        <dbReference type="ChEBI" id="CHEBI:30616"/>
    </ligand>
</feature>
<dbReference type="InterPro" id="IPR008271">
    <property type="entry name" value="Ser/Thr_kinase_AS"/>
</dbReference>
<evidence type="ECO:0000256" key="6">
    <source>
        <dbReference type="ARBA" id="ARBA00022840"/>
    </source>
</evidence>
<evidence type="ECO:0000259" key="14">
    <source>
        <dbReference type="PROSITE" id="PS50011"/>
    </source>
</evidence>
<feature type="compositionally biased region" description="Pro residues" evidence="13">
    <location>
        <begin position="206"/>
        <end position="218"/>
    </location>
</feature>
<dbReference type="PROSITE" id="PS50011">
    <property type="entry name" value="PROTEIN_KINASE_DOM"/>
    <property type="match status" value="1"/>
</dbReference>
<evidence type="ECO:0000256" key="5">
    <source>
        <dbReference type="ARBA" id="ARBA00022777"/>
    </source>
</evidence>
<evidence type="ECO:0000256" key="11">
    <source>
        <dbReference type="PROSITE-ProRule" id="PRU10141"/>
    </source>
</evidence>
<comment type="catalytic activity">
    <reaction evidence="9">
        <text>L-threonyl-[protein] + ATP = O-phospho-L-threonyl-[protein] + ADP + H(+)</text>
        <dbReference type="Rhea" id="RHEA:46608"/>
        <dbReference type="Rhea" id="RHEA-COMP:11060"/>
        <dbReference type="Rhea" id="RHEA-COMP:11605"/>
        <dbReference type="ChEBI" id="CHEBI:15378"/>
        <dbReference type="ChEBI" id="CHEBI:30013"/>
        <dbReference type="ChEBI" id="CHEBI:30616"/>
        <dbReference type="ChEBI" id="CHEBI:61977"/>
        <dbReference type="ChEBI" id="CHEBI:456216"/>
        <dbReference type="EC" id="2.7.11.1"/>
    </reaction>
    <physiologicalReaction direction="left-to-right" evidence="9">
        <dbReference type="Rhea" id="RHEA:46609"/>
    </physiologicalReaction>
</comment>
<protein>
    <recommendedName>
        <fullName evidence="1">non-specific serine/threonine protein kinase</fullName>
        <ecNumber evidence="1">2.7.11.1</ecNumber>
    </recommendedName>
</protein>
<dbReference type="Gene3D" id="1.10.510.10">
    <property type="entry name" value="Transferase(Phosphotransferase) domain 1"/>
    <property type="match status" value="1"/>
</dbReference>
<dbReference type="EMBL" id="GIBP01002539">
    <property type="protein sequence ID" value="NDV31508.1"/>
    <property type="molecule type" value="Transcribed_RNA"/>
</dbReference>
<dbReference type="GO" id="GO:0004694">
    <property type="term" value="F:eukaryotic translation initiation factor 2alpha kinase activity"/>
    <property type="evidence" value="ECO:0007669"/>
    <property type="project" value="TreeGrafter"/>
</dbReference>
<evidence type="ECO:0000256" key="4">
    <source>
        <dbReference type="ARBA" id="ARBA00022741"/>
    </source>
</evidence>
<sequence>MFSISSVRLNEIRVMSPVRGQGADFSLPVKRQRYASEFKEVGVLGKGGFGSVYKVVAPDGAEYAVKKVNFKLNPALSTPTNLTQEGLLVDPNVERQFREPSVMSMICTHKNIVGYYQAWIEPNENDKTVTDRNNDLDSTGNLTGWETAKDENSDKIMSFILNEAQALALQSSEASKPRALPKPFFSAWDEESHSIDYYSSLSGPLHPLPQTSPKPPQTPSQSQHPDSLDTDEPSTSTFNSLPKSDASQYFLNFTLYIQMQLCGEMTLKDWMEKNLNRGMECLSLFNQILQGLHHIHSNGFIHRDLKPSNLFIKWQANEMNLKIGDFGLSVSESTPSICPAPSPPLPDSPFDSPSHSNSSHTSGVGTTFYASPEQQNGQLYDHKTDIFSLGVILFELYHPFTTTLSRIKTLQEVYQNATIPNWMAQQFPQQVEWIRAMIHWVPSNRPTTEEVIQSSPLLQTKL</sequence>
<feature type="compositionally biased region" description="Low complexity" evidence="13">
    <location>
        <begin position="348"/>
        <end position="362"/>
    </location>
</feature>
<feature type="domain" description="Protein kinase" evidence="14">
    <location>
        <begin position="38"/>
        <end position="458"/>
    </location>
</feature>
<organism evidence="15">
    <name type="scientific">Arcella intermedia</name>
    <dbReference type="NCBI Taxonomy" id="1963864"/>
    <lineage>
        <taxon>Eukaryota</taxon>
        <taxon>Amoebozoa</taxon>
        <taxon>Tubulinea</taxon>
        <taxon>Elardia</taxon>
        <taxon>Arcellinida</taxon>
        <taxon>Sphaerothecina</taxon>
        <taxon>Arcellidae</taxon>
        <taxon>Arcella</taxon>
    </lineage>
</organism>
<keyword evidence="5" id="KW-0418">Kinase</keyword>
<evidence type="ECO:0000256" key="10">
    <source>
        <dbReference type="ARBA" id="ARBA00048977"/>
    </source>
</evidence>
<keyword evidence="4 11" id="KW-0547">Nucleotide-binding</keyword>
<feature type="region of interest" description="Disordered" evidence="13">
    <location>
        <begin position="204"/>
        <end position="241"/>
    </location>
</feature>
<evidence type="ECO:0000256" key="9">
    <source>
        <dbReference type="ARBA" id="ARBA00048659"/>
    </source>
</evidence>
<keyword evidence="2 12" id="KW-0723">Serine/threonine-protein kinase</keyword>
<reference evidence="15" key="1">
    <citation type="journal article" date="2020" name="J. Eukaryot. Microbiol.">
        <title>De novo Sequencing, Assembly and Annotation of the Transcriptome for the Free-Living Testate Amoeba Arcella intermedia.</title>
        <authorList>
            <person name="Ribeiro G.M."/>
            <person name="Porfirio-Sousa A.L."/>
            <person name="Maurer-Alcala X.X."/>
            <person name="Katz L.A."/>
            <person name="Lahr D.J.G."/>
        </authorList>
    </citation>
    <scope>NUCLEOTIDE SEQUENCE</scope>
</reference>
<dbReference type="PANTHER" id="PTHR11042">
    <property type="entry name" value="EUKARYOTIC TRANSLATION INITIATION FACTOR 2-ALPHA KINASE EIF2-ALPHA KINASE -RELATED"/>
    <property type="match status" value="1"/>
</dbReference>
<comment type="catalytic activity">
    <reaction evidence="10">
        <text>L-seryl-[protein] + ATP = O-phospho-L-seryl-[protein] + ADP + H(+)</text>
        <dbReference type="Rhea" id="RHEA:17989"/>
        <dbReference type="Rhea" id="RHEA-COMP:9863"/>
        <dbReference type="Rhea" id="RHEA-COMP:11604"/>
        <dbReference type="ChEBI" id="CHEBI:15378"/>
        <dbReference type="ChEBI" id="CHEBI:29999"/>
        <dbReference type="ChEBI" id="CHEBI:30616"/>
        <dbReference type="ChEBI" id="CHEBI:83421"/>
        <dbReference type="ChEBI" id="CHEBI:456216"/>
        <dbReference type="EC" id="2.7.11.1"/>
    </reaction>
    <physiologicalReaction direction="left-to-right" evidence="10">
        <dbReference type="Rhea" id="RHEA:17990"/>
    </physiologicalReaction>
</comment>
<accession>A0A6B2L3H1</accession>
<keyword evidence="7" id="KW-0652">Protein synthesis inhibitor</keyword>
<dbReference type="Gene3D" id="3.30.200.20">
    <property type="entry name" value="Phosphorylase Kinase, domain 1"/>
    <property type="match status" value="1"/>
</dbReference>
<proteinExistence type="inferred from homology"/>
<dbReference type="GO" id="GO:0017148">
    <property type="term" value="P:negative regulation of translation"/>
    <property type="evidence" value="ECO:0007669"/>
    <property type="project" value="UniProtKB-KW"/>
</dbReference>
<dbReference type="GO" id="GO:0005737">
    <property type="term" value="C:cytoplasm"/>
    <property type="evidence" value="ECO:0007669"/>
    <property type="project" value="TreeGrafter"/>
</dbReference>
<evidence type="ECO:0000256" key="12">
    <source>
        <dbReference type="RuleBase" id="RU000304"/>
    </source>
</evidence>
<evidence type="ECO:0000313" key="15">
    <source>
        <dbReference type="EMBL" id="NDV31510.1"/>
    </source>
</evidence>
<feature type="compositionally biased region" description="Pro residues" evidence="13">
    <location>
        <begin position="338"/>
        <end position="347"/>
    </location>
</feature>
<evidence type="ECO:0000256" key="7">
    <source>
        <dbReference type="ARBA" id="ARBA00023193"/>
    </source>
</evidence>
<dbReference type="Pfam" id="PF00069">
    <property type="entry name" value="Pkinase"/>
    <property type="match status" value="1"/>
</dbReference>
<feature type="region of interest" description="Disordered" evidence="13">
    <location>
        <begin position="334"/>
        <end position="368"/>
    </location>
</feature>
<dbReference type="EC" id="2.7.11.1" evidence="1"/>
<dbReference type="SMART" id="SM00220">
    <property type="entry name" value="S_TKc"/>
    <property type="match status" value="1"/>
</dbReference>
<dbReference type="GO" id="GO:0005524">
    <property type="term" value="F:ATP binding"/>
    <property type="evidence" value="ECO:0007669"/>
    <property type="project" value="UniProtKB-UniRule"/>
</dbReference>
<keyword evidence="3" id="KW-0808">Transferase</keyword>
<keyword evidence="6 11" id="KW-0067">ATP-binding</keyword>
<dbReference type="GO" id="GO:0005634">
    <property type="term" value="C:nucleus"/>
    <property type="evidence" value="ECO:0007669"/>
    <property type="project" value="TreeGrafter"/>
</dbReference>
<dbReference type="InterPro" id="IPR017441">
    <property type="entry name" value="Protein_kinase_ATP_BS"/>
</dbReference>
<evidence type="ECO:0000256" key="3">
    <source>
        <dbReference type="ARBA" id="ARBA00022679"/>
    </source>
</evidence>
<evidence type="ECO:0000256" key="1">
    <source>
        <dbReference type="ARBA" id="ARBA00012513"/>
    </source>
</evidence>
<dbReference type="InterPro" id="IPR011009">
    <property type="entry name" value="Kinase-like_dom_sf"/>
</dbReference>
<dbReference type="EMBL" id="GIBP01002541">
    <property type="protein sequence ID" value="NDV31510.1"/>
    <property type="molecule type" value="Transcribed_RNA"/>
</dbReference>